<organism evidence="2 3">
    <name type="scientific">Atopomonas hussainii</name>
    <dbReference type="NCBI Taxonomy" id="1429083"/>
    <lineage>
        <taxon>Bacteria</taxon>
        <taxon>Pseudomonadati</taxon>
        <taxon>Pseudomonadota</taxon>
        <taxon>Gammaproteobacteria</taxon>
        <taxon>Pseudomonadales</taxon>
        <taxon>Pseudomonadaceae</taxon>
        <taxon>Atopomonas</taxon>
    </lineage>
</organism>
<evidence type="ECO:0000256" key="1">
    <source>
        <dbReference type="SAM" id="MobiDB-lite"/>
    </source>
</evidence>
<feature type="compositionally biased region" description="Low complexity" evidence="1">
    <location>
        <begin position="65"/>
        <end position="77"/>
    </location>
</feature>
<proteinExistence type="predicted"/>
<dbReference type="OrthoDB" id="5294470at2"/>
<dbReference type="STRING" id="1429083.GCA_001885685_02154"/>
<dbReference type="EMBL" id="FOAS01000011">
    <property type="protein sequence ID" value="SEL39228.1"/>
    <property type="molecule type" value="Genomic_DNA"/>
</dbReference>
<protein>
    <recommendedName>
        <fullName evidence="4">Nucleoprotein/polynucleotide-associated enzyme</fullName>
    </recommendedName>
</protein>
<feature type="region of interest" description="Disordered" evidence="1">
    <location>
        <begin position="1"/>
        <end position="77"/>
    </location>
</feature>
<accession>A0A1H7PUR9</accession>
<keyword evidence="3" id="KW-1185">Reference proteome</keyword>
<feature type="compositionally biased region" description="Basic and acidic residues" evidence="1">
    <location>
        <begin position="51"/>
        <end position="64"/>
    </location>
</feature>
<gene>
    <name evidence="2" type="ORF">SAMN05216214_111145</name>
</gene>
<name>A0A1H7PUR9_9GAMM</name>
<dbReference type="RefSeq" id="WP_071871359.1">
    <property type="nucleotide sequence ID" value="NZ_FOAS01000011.1"/>
</dbReference>
<dbReference type="InterPro" id="IPR018636">
    <property type="entry name" value="DUF2058"/>
</dbReference>
<dbReference type="AlphaFoldDB" id="A0A1H7PUR9"/>
<feature type="compositionally biased region" description="Basic and acidic residues" evidence="1">
    <location>
        <begin position="18"/>
        <end position="43"/>
    </location>
</feature>
<evidence type="ECO:0000313" key="3">
    <source>
        <dbReference type="Proteomes" id="UP000185766"/>
    </source>
</evidence>
<sequence>MSNSLRDQLLKSGLVNEKQVKQAERKQKKEKKLERQGLAEEKPVAAPKGPSKAERDRELMRQRQAEQQQKEAQAQIRQMVEQSKISREGADVTYRFTHGSKVKQLLVTAEQQEHLSRGRLAVVSVNGKYEIVPAKLLEGLRARDERCIVSHHAAKTVDEDDPYKDFQIPDDLMW</sequence>
<reference evidence="2 3" key="1">
    <citation type="submission" date="2016-10" db="EMBL/GenBank/DDBJ databases">
        <authorList>
            <person name="de Groot N.N."/>
        </authorList>
    </citation>
    <scope>NUCLEOTIDE SEQUENCE [LARGE SCALE GENOMIC DNA]</scope>
    <source>
        <strain evidence="2 3">JCM 19513</strain>
    </source>
</reference>
<dbReference type="Pfam" id="PF09831">
    <property type="entry name" value="DUF2058"/>
    <property type="match status" value="1"/>
</dbReference>
<dbReference type="Proteomes" id="UP000185766">
    <property type="component" value="Unassembled WGS sequence"/>
</dbReference>
<evidence type="ECO:0008006" key="4">
    <source>
        <dbReference type="Google" id="ProtNLM"/>
    </source>
</evidence>
<evidence type="ECO:0000313" key="2">
    <source>
        <dbReference type="EMBL" id="SEL39228.1"/>
    </source>
</evidence>